<dbReference type="EMBL" id="JAMOIM010000038">
    <property type="protein sequence ID" value="MCW6512044.1"/>
    <property type="molecule type" value="Genomic_DNA"/>
</dbReference>
<keyword evidence="2" id="KW-1185">Reference proteome</keyword>
<reference evidence="1" key="1">
    <citation type="submission" date="2022-05" db="EMBL/GenBank/DDBJ databases">
        <authorList>
            <person name="Pankratov T."/>
        </authorList>
    </citation>
    <scope>NUCLEOTIDE SEQUENCE</scope>
    <source>
        <strain evidence="1">BP6-180914</strain>
    </source>
</reference>
<dbReference type="RefSeq" id="WP_282588421.1">
    <property type="nucleotide sequence ID" value="NZ_JAMOIM010000038.1"/>
</dbReference>
<protein>
    <submittedName>
        <fullName evidence="1">Uncharacterized protein</fullName>
    </submittedName>
</protein>
<comment type="caution">
    <text evidence="1">The sequence shown here is derived from an EMBL/GenBank/DDBJ whole genome shotgun (WGS) entry which is preliminary data.</text>
</comment>
<gene>
    <name evidence="1" type="ORF">M8523_29335</name>
</gene>
<accession>A0AA41Z0N8</accession>
<evidence type="ECO:0000313" key="2">
    <source>
        <dbReference type="Proteomes" id="UP001165667"/>
    </source>
</evidence>
<proteinExistence type="predicted"/>
<sequence>MEEAEALQEVEAVVLEEAAMAELAAHSLFPEMAAPASVEAVWARDREKEVFEEVAS</sequence>
<evidence type="ECO:0000313" key="1">
    <source>
        <dbReference type="EMBL" id="MCW6512044.1"/>
    </source>
</evidence>
<dbReference type="Proteomes" id="UP001165667">
    <property type="component" value="Unassembled WGS sequence"/>
</dbReference>
<name>A0AA41Z0N8_9HYPH</name>
<dbReference type="AlphaFoldDB" id="A0AA41Z0N8"/>
<organism evidence="1 2">
    <name type="scientific">Lichenifustis flavocetrariae</name>
    <dbReference type="NCBI Taxonomy" id="2949735"/>
    <lineage>
        <taxon>Bacteria</taxon>
        <taxon>Pseudomonadati</taxon>
        <taxon>Pseudomonadota</taxon>
        <taxon>Alphaproteobacteria</taxon>
        <taxon>Hyphomicrobiales</taxon>
        <taxon>Lichenihabitantaceae</taxon>
        <taxon>Lichenifustis</taxon>
    </lineage>
</organism>